<proteinExistence type="inferred from homology"/>
<dbReference type="Gene3D" id="3.30.420.40">
    <property type="match status" value="2"/>
</dbReference>
<evidence type="ECO:0000256" key="1">
    <source>
        <dbReference type="ARBA" id="ARBA00006479"/>
    </source>
</evidence>
<dbReference type="Pfam" id="PF00480">
    <property type="entry name" value="ROK"/>
    <property type="match status" value="1"/>
</dbReference>
<dbReference type="EMBL" id="AP027732">
    <property type="protein sequence ID" value="BDZ49788.1"/>
    <property type="molecule type" value="Genomic_DNA"/>
</dbReference>
<sequence>MSPTDAAPADRSDSLGAAVLGVDVGGTTVKARLFASDQSVLGEWRVATPRNDTSALATIAAIRGVLAEADAVTPVQAVGLAIPGVVDDSAGVSVNSVNLGWSGLPVRDLLGAATGLPVGFGQDVRVGAVAESSTGAARDVEDMAFVPVGTGLASAFVTGGVPLVSGGWAGEIGQVVIRHGAHRGRRVEEVASAGGLARRLGAGNAREVADRVRAQDPAALAAWTETVEVLADTLSWIAAVAAPEMIVVGGGLAESGDLLFAPLQHALDERLAFSRRPVLARALHGDAAAIVGAGLLARKALAES</sequence>
<evidence type="ECO:0000313" key="2">
    <source>
        <dbReference type="EMBL" id="BDZ49788.1"/>
    </source>
</evidence>
<accession>A0ABN6Y1A7</accession>
<name>A0ABN6Y1A7_9MICO</name>
<dbReference type="PANTHER" id="PTHR18964:SF149">
    <property type="entry name" value="BIFUNCTIONAL UDP-N-ACETYLGLUCOSAMINE 2-EPIMERASE_N-ACETYLMANNOSAMINE KINASE"/>
    <property type="match status" value="1"/>
</dbReference>
<dbReference type="InterPro" id="IPR043129">
    <property type="entry name" value="ATPase_NBD"/>
</dbReference>
<keyword evidence="2" id="KW-0418">Kinase</keyword>
<keyword evidence="3" id="KW-1185">Reference proteome</keyword>
<dbReference type="SUPFAM" id="SSF53067">
    <property type="entry name" value="Actin-like ATPase domain"/>
    <property type="match status" value="1"/>
</dbReference>
<comment type="similarity">
    <text evidence="1">Belongs to the ROK (NagC/XylR) family.</text>
</comment>
<gene>
    <name evidence="2" type="ORF">GCM10025867_20290</name>
</gene>
<keyword evidence="2" id="KW-0808">Transferase</keyword>
<reference evidence="3" key="1">
    <citation type="journal article" date="2019" name="Int. J. Syst. Evol. Microbiol.">
        <title>The Global Catalogue of Microorganisms (GCM) 10K type strain sequencing project: providing services to taxonomists for standard genome sequencing and annotation.</title>
        <authorList>
            <consortium name="The Broad Institute Genomics Platform"/>
            <consortium name="The Broad Institute Genome Sequencing Center for Infectious Disease"/>
            <person name="Wu L."/>
            <person name="Ma J."/>
        </authorList>
    </citation>
    <scope>NUCLEOTIDE SEQUENCE [LARGE SCALE GENOMIC DNA]</scope>
    <source>
        <strain evidence="3">NBRC 108728</strain>
    </source>
</reference>
<dbReference type="GO" id="GO:0016301">
    <property type="term" value="F:kinase activity"/>
    <property type="evidence" value="ECO:0007669"/>
    <property type="project" value="UniProtKB-KW"/>
</dbReference>
<protein>
    <submittedName>
        <fullName evidence="2">Sugar kinase</fullName>
    </submittedName>
</protein>
<dbReference type="RefSeq" id="WP_286346507.1">
    <property type="nucleotide sequence ID" value="NZ_AP027732.1"/>
</dbReference>
<evidence type="ECO:0000313" key="3">
    <source>
        <dbReference type="Proteomes" id="UP001321486"/>
    </source>
</evidence>
<dbReference type="PANTHER" id="PTHR18964">
    <property type="entry name" value="ROK (REPRESSOR, ORF, KINASE) FAMILY"/>
    <property type="match status" value="1"/>
</dbReference>
<dbReference type="InterPro" id="IPR000600">
    <property type="entry name" value="ROK"/>
</dbReference>
<organism evidence="2 3">
    <name type="scientific">Frondihabitans sucicola</name>
    <dbReference type="NCBI Taxonomy" id="1268041"/>
    <lineage>
        <taxon>Bacteria</taxon>
        <taxon>Bacillati</taxon>
        <taxon>Actinomycetota</taxon>
        <taxon>Actinomycetes</taxon>
        <taxon>Micrococcales</taxon>
        <taxon>Microbacteriaceae</taxon>
        <taxon>Frondihabitans</taxon>
    </lineage>
</organism>
<dbReference type="Proteomes" id="UP001321486">
    <property type="component" value="Chromosome"/>
</dbReference>